<evidence type="ECO:0000313" key="1">
    <source>
        <dbReference type="EMBL" id="GIM86747.1"/>
    </source>
</evidence>
<dbReference type="EMBL" id="VFOL01000001">
    <property type="protein sequence ID" value="TQL38934.1"/>
    <property type="molecule type" value="Genomic_DNA"/>
</dbReference>
<gene>
    <name evidence="2" type="ORF">FB564_4152</name>
    <name evidence="1" type="ORF">Sar04_34830</name>
</gene>
<name>A0A542XSZ0_SALAC</name>
<accession>A0A542XSZ0</accession>
<dbReference type="Proteomes" id="UP000677457">
    <property type="component" value="Unassembled WGS sequence"/>
</dbReference>
<evidence type="ECO:0000313" key="2">
    <source>
        <dbReference type="EMBL" id="TQL38934.1"/>
    </source>
</evidence>
<dbReference type="EMBL" id="BOQM01000028">
    <property type="protein sequence ID" value="GIM86747.1"/>
    <property type="molecule type" value="Genomic_DNA"/>
</dbReference>
<proteinExistence type="predicted"/>
<dbReference type="AlphaFoldDB" id="A0A542XSZ0"/>
<reference evidence="2 3" key="1">
    <citation type="submission" date="2019-06" db="EMBL/GenBank/DDBJ databases">
        <title>Sequencing the genomes of 1000 actinobacteria strains.</title>
        <authorList>
            <person name="Klenk H.-P."/>
        </authorList>
    </citation>
    <scope>NUCLEOTIDE SEQUENCE [LARGE SCALE GENOMIC DNA]</scope>
    <source>
        <strain evidence="2 3">DSM 44819</strain>
    </source>
</reference>
<organism evidence="2 3">
    <name type="scientific">Salinispora arenicola</name>
    <dbReference type="NCBI Taxonomy" id="168697"/>
    <lineage>
        <taxon>Bacteria</taxon>
        <taxon>Bacillati</taxon>
        <taxon>Actinomycetota</taxon>
        <taxon>Actinomycetes</taxon>
        <taxon>Micromonosporales</taxon>
        <taxon>Micromonosporaceae</taxon>
        <taxon>Salinispora</taxon>
    </lineage>
</organism>
<comment type="caution">
    <text evidence="2">The sequence shown here is derived from an EMBL/GenBank/DDBJ whole genome shotgun (WGS) entry which is preliminary data.</text>
</comment>
<evidence type="ECO:0000313" key="4">
    <source>
        <dbReference type="Proteomes" id="UP000677457"/>
    </source>
</evidence>
<dbReference type="RefSeq" id="WP_016812144.1">
    <property type="nucleotide sequence ID" value="NZ_BOQM01000028.1"/>
</dbReference>
<dbReference type="Proteomes" id="UP000315983">
    <property type="component" value="Unassembled WGS sequence"/>
</dbReference>
<reference evidence="1 4" key="2">
    <citation type="submission" date="2021-03" db="EMBL/GenBank/DDBJ databases">
        <title>Whole genome shotgun sequence of Salinispora arenicola NBRC 105043.</title>
        <authorList>
            <person name="Komaki H."/>
            <person name="Tamura T."/>
        </authorList>
    </citation>
    <scope>NUCLEOTIDE SEQUENCE [LARGE SCALE GENOMIC DNA]</scope>
    <source>
        <strain evidence="1 4">NBRC 105043</strain>
    </source>
</reference>
<keyword evidence="4" id="KW-1185">Reference proteome</keyword>
<protein>
    <submittedName>
        <fullName evidence="2">Uncharacterized protein</fullName>
    </submittedName>
</protein>
<sequence length="59" mass="7020">MKDRFVHRDRIRSLDPDVDHLAIYQTMVRYEFPWHRKLGLTPPTIRPCVLDGCPSGEQR</sequence>
<evidence type="ECO:0000313" key="3">
    <source>
        <dbReference type="Proteomes" id="UP000315983"/>
    </source>
</evidence>
<dbReference type="GeneID" id="93773310"/>